<feature type="transmembrane region" description="Helical" evidence="6">
    <location>
        <begin position="476"/>
        <end position="496"/>
    </location>
</feature>
<keyword evidence="4 6" id="KW-1133">Transmembrane helix</keyword>
<reference evidence="8" key="1">
    <citation type="journal article" date="2019" name="Int. J. Syst. Evol. Microbiol.">
        <title>The Global Catalogue of Microorganisms (GCM) 10K type strain sequencing project: providing services to taxonomists for standard genome sequencing and annotation.</title>
        <authorList>
            <consortium name="The Broad Institute Genomics Platform"/>
            <consortium name="The Broad Institute Genome Sequencing Center for Infectious Disease"/>
            <person name="Wu L."/>
            <person name="Ma J."/>
        </authorList>
    </citation>
    <scope>NUCLEOTIDE SEQUENCE [LARGE SCALE GENOMIC DNA]</scope>
    <source>
        <strain evidence="8">KCTC 42398</strain>
    </source>
</reference>
<gene>
    <name evidence="7" type="ORF">ACFSR8_05645</name>
</gene>
<dbReference type="Proteomes" id="UP001597476">
    <property type="component" value="Unassembled WGS sequence"/>
</dbReference>
<dbReference type="Pfam" id="PF03606">
    <property type="entry name" value="DcuC"/>
    <property type="match status" value="1"/>
</dbReference>
<comment type="subcellular location">
    <subcellularLocation>
        <location evidence="1">Cell membrane</location>
        <topology evidence="1">Multi-pass membrane protein</topology>
    </subcellularLocation>
</comment>
<keyword evidence="2" id="KW-1003">Cell membrane</keyword>
<feature type="transmembrane region" description="Helical" evidence="6">
    <location>
        <begin position="12"/>
        <end position="28"/>
    </location>
</feature>
<evidence type="ECO:0000256" key="5">
    <source>
        <dbReference type="ARBA" id="ARBA00023136"/>
    </source>
</evidence>
<dbReference type="InterPro" id="IPR018385">
    <property type="entry name" value="C4_dicarb_anaerob_car-like"/>
</dbReference>
<evidence type="ECO:0000256" key="1">
    <source>
        <dbReference type="ARBA" id="ARBA00004651"/>
    </source>
</evidence>
<feature type="transmembrane region" description="Helical" evidence="6">
    <location>
        <begin position="401"/>
        <end position="424"/>
    </location>
</feature>
<dbReference type="RefSeq" id="WP_380289917.1">
    <property type="nucleotide sequence ID" value="NZ_JBHULY010000011.1"/>
</dbReference>
<feature type="transmembrane region" description="Helical" evidence="6">
    <location>
        <begin position="116"/>
        <end position="140"/>
    </location>
</feature>
<name>A0ABW5T8Z2_9FLAO</name>
<dbReference type="EMBL" id="JBHULY010000011">
    <property type="protein sequence ID" value="MFD2725689.1"/>
    <property type="molecule type" value="Genomic_DNA"/>
</dbReference>
<evidence type="ECO:0000256" key="6">
    <source>
        <dbReference type="SAM" id="Phobius"/>
    </source>
</evidence>
<feature type="transmembrane region" description="Helical" evidence="6">
    <location>
        <begin position="445"/>
        <end position="470"/>
    </location>
</feature>
<keyword evidence="3 6" id="KW-0812">Transmembrane</keyword>
<feature type="transmembrane region" description="Helical" evidence="6">
    <location>
        <begin position="293"/>
        <end position="311"/>
    </location>
</feature>
<protein>
    <submittedName>
        <fullName evidence="7">YfcC family protein</fullName>
    </submittedName>
</protein>
<evidence type="ECO:0000256" key="2">
    <source>
        <dbReference type="ARBA" id="ARBA00022475"/>
    </source>
</evidence>
<evidence type="ECO:0000256" key="4">
    <source>
        <dbReference type="ARBA" id="ARBA00022989"/>
    </source>
</evidence>
<feature type="transmembrane region" description="Helical" evidence="6">
    <location>
        <begin position="317"/>
        <end position="338"/>
    </location>
</feature>
<sequence>MKKLKFPSAQTILILIAVFVALLTWLVPSGKYDSLGYDDANNTFRVKSLDKTKTLPATQNVLDSLGVNIPIEKFTNGDIYKPIGIPNTYKELPPNPQGLADLAKSPVKGIVAAADIIFLILIIGGLIGIMNATGAFDAGISWMAKTLKGREFILIILVTTLIAAGGTTFGLAEETMAFYPILIPVFLAARYDALTGLACVFLGSAIGTMCSTINPFSTIIASDAAGISWTSGLQNRLIMLIICVAITISYILRYAKKVKADPSKSLIYSQKEEIEVLFGMKKEVQGVVFTNRLRFIIMVFSLCFVIMIIGVSFLDWWFVEMTTVFLIGAIIIGFIGRIKESVFIETFARGAADLLSVAFIVGIARGITILMEDGLISDTILYHASSITEGMNKGVFANAMLFIYSGLSFFMPSSSGMAVLTMPIMSPLADTVNMGREIIVDAYNYGMGLFFLINPTGLILAALAIVNIGFDKWLKFIMPLVIVLTLVTMAWLTFLVY</sequence>
<proteinExistence type="predicted"/>
<comment type="caution">
    <text evidence="7">The sequence shown here is derived from an EMBL/GenBank/DDBJ whole genome shotgun (WGS) entry which is preliminary data.</text>
</comment>
<accession>A0ABW5T8Z2</accession>
<evidence type="ECO:0000256" key="3">
    <source>
        <dbReference type="ARBA" id="ARBA00022692"/>
    </source>
</evidence>
<dbReference type="PANTHER" id="PTHR43652:SF6">
    <property type="entry name" value="ARGININE REPRESSOR"/>
    <property type="match status" value="1"/>
</dbReference>
<evidence type="ECO:0000313" key="7">
    <source>
        <dbReference type="EMBL" id="MFD2725689.1"/>
    </source>
</evidence>
<organism evidence="7 8">
    <name type="scientific">Hyunsoonleella rubra</name>
    <dbReference type="NCBI Taxonomy" id="1737062"/>
    <lineage>
        <taxon>Bacteria</taxon>
        <taxon>Pseudomonadati</taxon>
        <taxon>Bacteroidota</taxon>
        <taxon>Flavobacteriia</taxon>
        <taxon>Flavobacteriales</taxon>
        <taxon>Flavobacteriaceae</taxon>
    </lineage>
</organism>
<feature type="transmembrane region" description="Helical" evidence="6">
    <location>
        <begin position="152"/>
        <end position="172"/>
    </location>
</feature>
<dbReference type="PANTHER" id="PTHR43652">
    <property type="entry name" value="BASIC AMINO ACID ANTIPORTER YFCC-RELATED"/>
    <property type="match status" value="1"/>
</dbReference>
<dbReference type="InterPro" id="IPR051679">
    <property type="entry name" value="DASS-Related_Transporters"/>
</dbReference>
<feature type="transmembrane region" description="Helical" evidence="6">
    <location>
        <begin position="178"/>
        <end position="201"/>
    </location>
</feature>
<evidence type="ECO:0000313" key="8">
    <source>
        <dbReference type="Proteomes" id="UP001597476"/>
    </source>
</evidence>
<keyword evidence="8" id="KW-1185">Reference proteome</keyword>
<feature type="transmembrane region" description="Helical" evidence="6">
    <location>
        <begin position="237"/>
        <end position="255"/>
    </location>
</feature>
<keyword evidence="5 6" id="KW-0472">Membrane</keyword>